<dbReference type="SMART" id="SM00220">
    <property type="entry name" value="S_TKc"/>
    <property type="match status" value="1"/>
</dbReference>
<protein>
    <submittedName>
        <fullName evidence="3">Traf2 and NCK-interacting protein kinase-like</fullName>
    </submittedName>
</protein>
<sequence length="312" mass="35385">MGKRPRPSIFPLLGCSKGMPSCKAEDTKIITNLRHQNDPKWNALKGNTTEAARGKQSYSWQRKTRATPPKGIEAEGNLMEPKLKPQQKTLNEEKPSTIPIVKYDPVEFFDSFEFINSGGFGQVYKVRTGDSQVAVKVADIEKDHTEESSEIQEILILQKLQGHRNIVSIYDAVVQMMDDSSRYNKLWCMMEYCGGGSLSDIISSEPNQSLPEQCIQFISREVLQGLSYIHENLIIHCDIKSMNIVLTEDAEVKIIDFGLAVQLKHQEEEVNAWRGTPHWMAPEMITSDFNFKCDIWSFGITVIEMAEGLPRK</sequence>
<dbReference type="Proteomes" id="UP000186698">
    <property type="component" value="Chromosome 7S"/>
</dbReference>
<dbReference type="OrthoDB" id="8693905at2759"/>
<dbReference type="InterPro" id="IPR000719">
    <property type="entry name" value="Prot_kinase_dom"/>
</dbReference>
<dbReference type="PANTHER" id="PTHR48015:SF43">
    <property type="entry name" value="MITOGEN-ACTIVATED PROTEIN KINASE KINASE KINASE KINASE 4-LIKE"/>
    <property type="match status" value="1"/>
</dbReference>
<name>A0A8J1LC39_XENLA</name>
<dbReference type="PROSITE" id="PS50011">
    <property type="entry name" value="PROTEIN_KINASE_DOM"/>
    <property type="match status" value="1"/>
</dbReference>
<dbReference type="Pfam" id="PF00069">
    <property type="entry name" value="Pkinase"/>
    <property type="match status" value="1"/>
</dbReference>
<dbReference type="GO" id="GO:0043408">
    <property type="term" value="P:regulation of MAPK cascade"/>
    <property type="evidence" value="ECO:0000318"/>
    <property type="project" value="GO_Central"/>
</dbReference>
<evidence type="ECO:0000313" key="2">
    <source>
        <dbReference type="Proteomes" id="UP000186698"/>
    </source>
</evidence>
<dbReference type="GO" id="GO:0048812">
    <property type="term" value="P:neuron projection morphogenesis"/>
    <property type="evidence" value="ECO:0000318"/>
    <property type="project" value="GO_Central"/>
</dbReference>
<dbReference type="SUPFAM" id="SSF56112">
    <property type="entry name" value="Protein kinase-like (PK-like)"/>
    <property type="match status" value="1"/>
</dbReference>
<dbReference type="GO" id="GO:0004674">
    <property type="term" value="F:protein serine/threonine kinase activity"/>
    <property type="evidence" value="ECO:0000318"/>
    <property type="project" value="GO_Central"/>
</dbReference>
<dbReference type="GO" id="GO:0005524">
    <property type="term" value="F:ATP binding"/>
    <property type="evidence" value="ECO:0007669"/>
    <property type="project" value="InterPro"/>
</dbReference>
<dbReference type="InterPro" id="IPR050285">
    <property type="entry name" value="STE20_Ser/Thr_kinase"/>
</dbReference>
<dbReference type="RefSeq" id="XP_041426539.1">
    <property type="nucleotide sequence ID" value="XM_041570605.1"/>
</dbReference>
<accession>A0A8J1LC39</accession>
<dbReference type="AlphaFoldDB" id="A0A8J1LC39"/>
<dbReference type="GeneID" id="108705649"/>
<dbReference type="InterPro" id="IPR011009">
    <property type="entry name" value="Kinase-like_dom_sf"/>
</dbReference>
<dbReference type="Gene3D" id="1.10.510.10">
    <property type="entry name" value="Transferase(Phosphotransferase) domain 1"/>
    <property type="match status" value="1"/>
</dbReference>
<proteinExistence type="predicted"/>
<gene>
    <name evidence="3" type="primary">LOC108705649</name>
</gene>
<reference evidence="3" key="1">
    <citation type="submission" date="2025-08" db="UniProtKB">
        <authorList>
            <consortium name="RefSeq"/>
        </authorList>
    </citation>
    <scope>IDENTIFICATION</scope>
    <source>
        <strain evidence="3">J_2021</strain>
        <tissue evidence="3">Erythrocytes</tissue>
    </source>
</reference>
<dbReference type="KEGG" id="xla:108705649"/>
<dbReference type="GO" id="GO:0005737">
    <property type="term" value="C:cytoplasm"/>
    <property type="evidence" value="ECO:0000318"/>
    <property type="project" value="GO_Central"/>
</dbReference>
<evidence type="ECO:0000259" key="1">
    <source>
        <dbReference type="PROSITE" id="PS50011"/>
    </source>
</evidence>
<dbReference type="PROSITE" id="PS00108">
    <property type="entry name" value="PROTEIN_KINASE_ST"/>
    <property type="match status" value="1"/>
</dbReference>
<dbReference type="InterPro" id="IPR008271">
    <property type="entry name" value="Ser/Thr_kinase_AS"/>
</dbReference>
<dbReference type="PANTHER" id="PTHR48015">
    <property type="entry name" value="SERINE/THREONINE-PROTEIN KINASE TAO"/>
    <property type="match status" value="1"/>
</dbReference>
<evidence type="ECO:0000313" key="3">
    <source>
        <dbReference type="RefSeq" id="XP_041426539.1"/>
    </source>
</evidence>
<dbReference type="GO" id="GO:0000165">
    <property type="term" value="P:MAPK cascade"/>
    <property type="evidence" value="ECO:0000318"/>
    <property type="project" value="GO_Central"/>
</dbReference>
<feature type="domain" description="Protein kinase" evidence="1">
    <location>
        <begin position="109"/>
        <end position="312"/>
    </location>
</feature>
<organism evidence="2 3">
    <name type="scientific">Xenopus laevis</name>
    <name type="common">African clawed frog</name>
    <dbReference type="NCBI Taxonomy" id="8355"/>
    <lineage>
        <taxon>Eukaryota</taxon>
        <taxon>Metazoa</taxon>
        <taxon>Chordata</taxon>
        <taxon>Craniata</taxon>
        <taxon>Vertebrata</taxon>
        <taxon>Euteleostomi</taxon>
        <taxon>Amphibia</taxon>
        <taxon>Batrachia</taxon>
        <taxon>Anura</taxon>
        <taxon>Pipoidea</taxon>
        <taxon>Pipidae</taxon>
        <taxon>Xenopodinae</taxon>
        <taxon>Xenopus</taxon>
        <taxon>Xenopus</taxon>
    </lineage>
</organism>
<keyword evidence="2" id="KW-1185">Reference proteome</keyword>